<dbReference type="GO" id="GO:0006310">
    <property type="term" value="P:DNA recombination"/>
    <property type="evidence" value="ECO:0007669"/>
    <property type="project" value="UniProtKB-KW"/>
</dbReference>
<keyword evidence="8" id="KW-0239">DNA-directed DNA polymerase</keyword>
<keyword evidence="5" id="KW-0460">Magnesium</keyword>
<gene>
    <name evidence="11" type="ORF">ONE63_010333</name>
</gene>
<name>A0AAV7XQ25_9NEOP</name>
<comment type="caution">
    <text evidence="11">The sequence shown here is derived from an EMBL/GenBank/DDBJ whole genome shotgun (WGS) entry which is preliminary data.</text>
</comment>
<evidence type="ECO:0000259" key="10">
    <source>
        <dbReference type="PROSITE" id="PS50994"/>
    </source>
</evidence>
<dbReference type="EMBL" id="JAPTSV010000008">
    <property type="protein sequence ID" value="KAJ1525527.1"/>
    <property type="molecule type" value="Genomic_DNA"/>
</dbReference>
<keyword evidence="6" id="KW-0229">DNA integration</keyword>
<evidence type="ECO:0000256" key="5">
    <source>
        <dbReference type="ARBA" id="ARBA00022842"/>
    </source>
</evidence>
<dbReference type="Pfam" id="PF25597">
    <property type="entry name" value="SH3_retrovirus"/>
    <property type="match status" value="1"/>
</dbReference>
<dbReference type="Proteomes" id="UP001075354">
    <property type="component" value="Chromosome 8"/>
</dbReference>
<keyword evidence="2" id="KW-0479">Metal-binding</keyword>
<dbReference type="InterPro" id="IPR036397">
    <property type="entry name" value="RNaseH_sf"/>
</dbReference>
<dbReference type="GO" id="GO:0004519">
    <property type="term" value="F:endonuclease activity"/>
    <property type="evidence" value="ECO:0007669"/>
    <property type="project" value="UniProtKB-KW"/>
</dbReference>
<keyword evidence="9" id="KW-0233">DNA recombination</keyword>
<evidence type="ECO:0000256" key="2">
    <source>
        <dbReference type="ARBA" id="ARBA00022723"/>
    </source>
</evidence>
<dbReference type="InterPro" id="IPR012337">
    <property type="entry name" value="RNaseH-like_sf"/>
</dbReference>
<reference evidence="11" key="1">
    <citation type="submission" date="2022-12" db="EMBL/GenBank/DDBJ databases">
        <title>Chromosome-level genome assembly of the bean flower thrips Megalurothrips usitatus.</title>
        <authorList>
            <person name="Ma L."/>
            <person name="Liu Q."/>
            <person name="Li H."/>
            <person name="Cai W."/>
        </authorList>
    </citation>
    <scope>NUCLEOTIDE SEQUENCE</scope>
    <source>
        <strain evidence="11">Cailab_2022a</strain>
    </source>
</reference>
<evidence type="ECO:0000256" key="4">
    <source>
        <dbReference type="ARBA" id="ARBA00022801"/>
    </source>
</evidence>
<dbReference type="PROSITE" id="PS50994">
    <property type="entry name" value="INTEGRASE"/>
    <property type="match status" value="1"/>
</dbReference>
<proteinExistence type="predicted"/>
<evidence type="ECO:0000256" key="7">
    <source>
        <dbReference type="ARBA" id="ARBA00022918"/>
    </source>
</evidence>
<keyword evidence="7" id="KW-0695">RNA-directed DNA polymerase</keyword>
<dbReference type="PANTHER" id="PTHR42648:SF11">
    <property type="entry name" value="TRANSPOSON TY4-P GAG-POL POLYPROTEIN"/>
    <property type="match status" value="1"/>
</dbReference>
<keyword evidence="12" id="KW-1185">Reference proteome</keyword>
<dbReference type="SUPFAM" id="SSF53098">
    <property type="entry name" value="Ribonuclease H-like"/>
    <property type="match status" value="1"/>
</dbReference>
<accession>A0AAV7XQ25</accession>
<dbReference type="Gene3D" id="3.30.420.10">
    <property type="entry name" value="Ribonuclease H-like superfamily/Ribonuclease H"/>
    <property type="match status" value="1"/>
</dbReference>
<dbReference type="GO" id="GO:0003887">
    <property type="term" value="F:DNA-directed DNA polymerase activity"/>
    <property type="evidence" value="ECO:0007669"/>
    <property type="project" value="UniProtKB-KW"/>
</dbReference>
<keyword evidence="1" id="KW-0540">Nuclease</keyword>
<dbReference type="InterPro" id="IPR057670">
    <property type="entry name" value="SH3_retrovirus"/>
</dbReference>
<keyword evidence="8" id="KW-0548">Nucleotidyltransferase</keyword>
<keyword evidence="8" id="KW-0808">Transferase</keyword>
<dbReference type="GO" id="GO:0003964">
    <property type="term" value="F:RNA-directed DNA polymerase activity"/>
    <property type="evidence" value="ECO:0007669"/>
    <property type="project" value="UniProtKB-KW"/>
</dbReference>
<evidence type="ECO:0000313" key="11">
    <source>
        <dbReference type="EMBL" id="KAJ1525527.1"/>
    </source>
</evidence>
<dbReference type="AlphaFoldDB" id="A0AAV7XQ25"/>
<evidence type="ECO:0000256" key="8">
    <source>
        <dbReference type="ARBA" id="ARBA00022932"/>
    </source>
</evidence>
<dbReference type="GO" id="GO:0016787">
    <property type="term" value="F:hydrolase activity"/>
    <property type="evidence" value="ECO:0007669"/>
    <property type="project" value="UniProtKB-KW"/>
</dbReference>
<evidence type="ECO:0000256" key="6">
    <source>
        <dbReference type="ARBA" id="ARBA00022908"/>
    </source>
</evidence>
<dbReference type="GO" id="GO:0046872">
    <property type="term" value="F:metal ion binding"/>
    <property type="evidence" value="ECO:0007669"/>
    <property type="project" value="UniProtKB-KW"/>
</dbReference>
<sequence>MGSKKYVMYGKLIKILRSDNGGEYCSEQFTQYFKDQGIIRQLTVKATPEQDGVSETANRTLLEKARALLKEAGLESFYWKEALETAVCLKNLSPTRAVKDMVPHEAWTGTKPNMSHLKVFGCAAYVHIDTKTSKKIGDRSVECIFMGYDDERKGYLLLDRSNPRRVFTDRSVKFNENKFPARRTELAEEKDNKTDKINPSGCTINCTTTKTSTEQRTNLNKNQEKDSDNFWEEYSSTSISRLSWDNASNSSITEIDIENISSVSDENGYERALTRTRAPKQFPGFVVYGTGCCKVMGVPCLSFSSKDLLQDVVQGSRENNTTV</sequence>
<organism evidence="11 12">
    <name type="scientific">Megalurothrips usitatus</name>
    <name type="common">bean blossom thrips</name>
    <dbReference type="NCBI Taxonomy" id="439358"/>
    <lineage>
        <taxon>Eukaryota</taxon>
        <taxon>Metazoa</taxon>
        <taxon>Ecdysozoa</taxon>
        <taxon>Arthropoda</taxon>
        <taxon>Hexapoda</taxon>
        <taxon>Insecta</taxon>
        <taxon>Pterygota</taxon>
        <taxon>Neoptera</taxon>
        <taxon>Paraneoptera</taxon>
        <taxon>Thysanoptera</taxon>
        <taxon>Terebrantia</taxon>
        <taxon>Thripoidea</taxon>
        <taxon>Thripidae</taxon>
        <taxon>Megalurothrips</taxon>
    </lineage>
</organism>
<evidence type="ECO:0000256" key="9">
    <source>
        <dbReference type="ARBA" id="ARBA00023172"/>
    </source>
</evidence>
<dbReference type="PANTHER" id="PTHR42648">
    <property type="entry name" value="TRANSPOSASE, PUTATIVE-RELATED"/>
    <property type="match status" value="1"/>
</dbReference>
<dbReference type="GO" id="GO:0003676">
    <property type="term" value="F:nucleic acid binding"/>
    <property type="evidence" value="ECO:0007669"/>
    <property type="project" value="InterPro"/>
</dbReference>
<evidence type="ECO:0000256" key="3">
    <source>
        <dbReference type="ARBA" id="ARBA00022759"/>
    </source>
</evidence>
<dbReference type="InterPro" id="IPR001584">
    <property type="entry name" value="Integrase_cat-core"/>
</dbReference>
<evidence type="ECO:0000256" key="1">
    <source>
        <dbReference type="ARBA" id="ARBA00022722"/>
    </source>
</evidence>
<keyword evidence="3" id="KW-0255">Endonuclease</keyword>
<dbReference type="InterPro" id="IPR039537">
    <property type="entry name" value="Retrotran_Ty1/copia-like"/>
</dbReference>
<protein>
    <recommendedName>
        <fullName evidence="10">Integrase catalytic domain-containing protein</fullName>
    </recommendedName>
</protein>
<feature type="domain" description="Integrase catalytic" evidence="10">
    <location>
        <begin position="1"/>
        <end position="111"/>
    </location>
</feature>
<evidence type="ECO:0000313" key="12">
    <source>
        <dbReference type="Proteomes" id="UP001075354"/>
    </source>
</evidence>
<dbReference type="GO" id="GO:0015074">
    <property type="term" value="P:DNA integration"/>
    <property type="evidence" value="ECO:0007669"/>
    <property type="project" value="UniProtKB-KW"/>
</dbReference>
<keyword evidence="4" id="KW-0378">Hydrolase</keyword>